<dbReference type="InterPro" id="IPR011059">
    <property type="entry name" value="Metal-dep_hydrolase_composite"/>
</dbReference>
<evidence type="ECO:0000313" key="5">
    <source>
        <dbReference type="EMBL" id="URN15516.1"/>
    </source>
</evidence>
<keyword evidence="1" id="KW-0479">Metal-binding</keyword>
<evidence type="ECO:0000313" key="6">
    <source>
        <dbReference type="Proteomes" id="UP001056383"/>
    </source>
</evidence>
<reference evidence="5" key="1">
    <citation type="submission" date="2022-04" db="EMBL/GenBank/DDBJ databases">
        <title>Systematic whole-genome sequencing reveals an unexpected diversity among actinomycetoma pathogens and provides insights into their antibacterial susceptibilities.</title>
        <authorList>
            <person name="Watson A.K."/>
            <person name="Kepplinger B."/>
            <person name="Bakhiet S.M."/>
            <person name="Mhmoud N.A."/>
            <person name="Chapman J."/>
            <person name="Allenby N."/>
            <person name="Mickiewicz K."/>
            <person name="Goodfellow M."/>
            <person name="Fahal A.H."/>
            <person name="Errington J."/>
        </authorList>
    </citation>
    <scope>NUCLEOTIDE SEQUENCE</scope>
    <source>
        <strain evidence="5">SD 504</strain>
    </source>
</reference>
<dbReference type="InterPro" id="IPR054418">
    <property type="entry name" value="MQNX/HUTI_composite_N"/>
</dbReference>
<evidence type="ECO:0000256" key="2">
    <source>
        <dbReference type="ARBA" id="ARBA00022801"/>
    </source>
</evidence>
<proteinExistence type="predicted"/>
<gene>
    <name evidence="5" type="ORF">MW084_05645</name>
</gene>
<protein>
    <recommendedName>
        <fullName evidence="4">Aminodeoxyfutalosine deaminase/Imidazolonepropionase-like composite domain-containing protein</fullName>
    </recommendedName>
</protein>
<feature type="domain" description="Aminodeoxyfutalosine deaminase/Imidazolonepropionase-like composite" evidence="4">
    <location>
        <begin position="13"/>
        <end position="37"/>
    </location>
</feature>
<evidence type="ECO:0000256" key="3">
    <source>
        <dbReference type="ARBA" id="ARBA00022833"/>
    </source>
</evidence>
<dbReference type="Pfam" id="PF22039">
    <property type="entry name" value="HUTI_composite_bact"/>
    <property type="match status" value="1"/>
</dbReference>
<accession>A0ABY4T9C5</accession>
<dbReference type="Proteomes" id="UP001056383">
    <property type="component" value="Chromosome"/>
</dbReference>
<sequence length="201" mass="20350">MLTLHTAAAGGDAVLVEGASIAALGPYGELAAAHPAARVRRWPGVLTPGLVNAYGPELLEEAYHPDPREADELGTEPITSPALAVLDPTGTRLGGSARRGVQRLLAHGAVAVSGEPRTRAALDAVRRVGLGVVPRTGRPGGTPSPDPFASGGPVVWAEALRVGGPARFAVFDVPDLAALPGRGAARCVATVLGGRLVHRAA</sequence>
<evidence type="ECO:0000256" key="1">
    <source>
        <dbReference type="ARBA" id="ARBA00022723"/>
    </source>
</evidence>
<dbReference type="RefSeq" id="WP_010470858.1">
    <property type="nucleotide sequence ID" value="NZ_CP095474.1"/>
</dbReference>
<keyword evidence="6" id="KW-1185">Reference proteome</keyword>
<dbReference type="EMBL" id="CP095474">
    <property type="protein sequence ID" value="URN15516.1"/>
    <property type="molecule type" value="Genomic_DNA"/>
</dbReference>
<keyword evidence="2" id="KW-0378">Hydrolase</keyword>
<organism evidence="5 6">
    <name type="scientific">Streptomyces sudanensis</name>
    <dbReference type="NCBI Taxonomy" id="436397"/>
    <lineage>
        <taxon>Bacteria</taxon>
        <taxon>Bacillati</taxon>
        <taxon>Actinomycetota</taxon>
        <taxon>Actinomycetes</taxon>
        <taxon>Kitasatosporales</taxon>
        <taxon>Streptomycetaceae</taxon>
        <taxon>Streptomyces</taxon>
    </lineage>
</organism>
<dbReference type="SUPFAM" id="SSF51338">
    <property type="entry name" value="Composite domain of metallo-dependent hydrolases"/>
    <property type="match status" value="1"/>
</dbReference>
<name>A0ABY4T9C5_9ACTN</name>
<keyword evidence="3" id="KW-0862">Zinc</keyword>
<evidence type="ECO:0000259" key="4">
    <source>
        <dbReference type="Pfam" id="PF22039"/>
    </source>
</evidence>